<comment type="caution">
    <text evidence="1">The sequence shown here is derived from an EMBL/GenBank/DDBJ whole genome shotgun (WGS) entry which is preliminary data.</text>
</comment>
<accession>A0ACB9EZ06</accession>
<evidence type="ECO:0000313" key="2">
    <source>
        <dbReference type="Proteomes" id="UP001055811"/>
    </source>
</evidence>
<sequence length="87" mass="10094">MVIQPGATEQLKQADLPKSINRSYPKVPIFQSRSTRSYPKHHFNVHPPQTEAASTCSKLRGFQYLAYENLMVITTILKSTHKEKHRW</sequence>
<reference evidence="1 2" key="2">
    <citation type="journal article" date="2022" name="Mol. Ecol. Resour.">
        <title>The genomes of chicory, endive, great burdock and yacon provide insights into Asteraceae paleo-polyploidization history and plant inulin production.</title>
        <authorList>
            <person name="Fan W."/>
            <person name="Wang S."/>
            <person name="Wang H."/>
            <person name="Wang A."/>
            <person name="Jiang F."/>
            <person name="Liu H."/>
            <person name="Zhao H."/>
            <person name="Xu D."/>
            <person name="Zhang Y."/>
        </authorList>
    </citation>
    <scope>NUCLEOTIDE SEQUENCE [LARGE SCALE GENOMIC DNA]</scope>
    <source>
        <strain evidence="2">cv. Punajuju</strain>
        <tissue evidence="1">Leaves</tissue>
    </source>
</reference>
<reference evidence="2" key="1">
    <citation type="journal article" date="2022" name="Mol. Ecol. Resour.">
        <title>The genomes of chicory, endive, great burdock and yacon provide insights into Asteraceae palaeo-polyploidization history and plant inulin production.</title>
        <authorList>
            <person name="Fan W."/>
            <person name="Wang S."/>
            <person name="Wang H."/>
            <person name="Wang A."/>
            <person name="Jiang F."/>
            <person name="Liu H."/>
            <person name="Zhao H."/>
            <person name="Xu D."/>
            <person name="Zhang Y."/>
        </authorList>
    </citation>
    <scope>NUCLEOTIDE SEQUENCE [LARGE SCALE GENOMIC DNA]</scope>
    <source>
        <strain evidence="2">cv. Punajuju</strain>
    </source>
</reference>
<keyword evidence="2" id="KW-1185">Reference proteome</keyword>
<dbReference type="EMBL" id="CM042011">
    <property type="protein sequence ID" value="KAI3764055.1"/>
    <property type="molecule type" value="Genomic_DNA"/>
</dbReference>
<gene>
    <name evidence="1" type="ORF">L2E82_14055</name>
</gene>
<dbReference type="Proteomes" id="UP001055811">
    <property type="component" value="Linkage Group LG03"/>
</dbReference>
<evidence type="ECO:0000313" key="1">
    <source>
        <dbReference type="EMBL" id="KAI3764055.1"/>
    </source>
</evidence>
<organism evidence="1 2">
    <name type="scientific">Cichorium intybus</name>
    <name type="common">Chicory</name>
    <dbReference type="NCBI Taxonomy" id="13427"/>
    <lineage>
        <taxon>Eukaryota</taxon>
        <taxon>Viridiplantae</taxon>
        <taxon>Streptophyta</taxon>
        <taxon>Embryophyta</taxon>
        <taxon>Tracheophyta</taxon>
        <taxon>Spermatophyta</taxon>
        <taxon>Magnoliopsida</taxon>
        <taxon>eudicotyledons</taxon>
        <taxon>Gunneridae</taxon>
        <taxon>Pentapetalae</taxon>
        <taxon>asterids</taxon>
        <taxon>campanulids</taxon>
        <taxon>Asterales</taxon>
        <taxon>Asteraceae</taxon>
        <taxon>Cichorioideae</taxon>
        <taxon>Cichorieae</taxon>
        <taxon>Cichoriinae</taxon>
        <taxon>Cichorium</taxon>
    </lineage>
</organism>
<name>A0ACB9EZ06_CICIN</name>
<protein>
    <submittedName>
        <fullName evidence="1">Uncharacterized protein</fullName>
    </submittedName>
</protein>
<proteinExistence type="predicted"/>